<reference evidence="2 3" key="1">
    <citation type="submission" date="2020-08" db="EMBL/GenBank/DDBJ databases">
        <title>Genome sequence of Sphingomonas sediminicola KACC 15039T.</title>
        <authorList>
            <person name="Hyun D.-W."/>
            <person name="Bae J.-W."/>
        </authorList>
    </citation>
    <scope>NUCLEOTIDE SEQUENCE [LARGE SCALE GENOMIC DNA]</scope>
    <source>
        <strain evidence="2 3">KACC 15039</strain>
    </source>
</reference>
<evidence type="ECO:0000259" key="1">
    <source>
        <dbReference type="Pfam" id="PF24718"/>
    </source>
</evidence>
<dbReference type="InterPro" id="IPR056975">
    <property type="entry name" value="HTH_73"/>
</dbReference>
<sequence length="79" mass="8819">MRTSDILTRIRRAIEKSPRNGYVAELHVQAIKYAEELEGVTGREFCEALGIGPSFGTEFAKMRKIAPRLKAAGLDVDRL</sequence>
<keyword evidence="3" id="KW-1185">Reference proteome</keyword>
<protein>
    <submittedName>
        <fullName evidence="2">Transcription factor</fullName>
    </submittedName>
</protein>
<proteinExistence type="predicted"/>
<dbReference type="RefSeq" id="WP_187708603.1">
    <property type="nucleotide sequence ID" value="NZ_CP060782.1"/>
</dbReference>
<name>A0ABX6TDD9_9SPHN</name>
<dbReference type="EMBL" id="CP060782">
    <property type="protein sequence ID" value="QNP45648.1"/>
    <property type="molecule type" value="Genomic_DNA"/>
</dbReference>
<dbReference type="Proteomes" id="UP000516105">
    <property type="component" value="Chromosome"/>
</dbReference>
<feature type="domain" description="HTH-like" evidence="1">
    <location>
        <begin position="4"/>
        <end position="71"/>
    </location>
</feature>
<dbReference type="Pfam" id="PF24718">
    <property type="entry name" value="HTH_73"/>
    <property type="match status" value="1"/>
</dbReference>
<evidence type="ECO:0000313" key="3">
    <source>
        <dbReference type="Proteomes" id="UP000516105"/>
    </source>
</evidence>
<evidence type="ECO:0000313" key="2">
    <source>
        <dbReference type="EMBL" id="QNP45648.1"/>
    </source>
</evidence>
<gene>
    <name evidence="2" type="ORF">H9L14_14150</name>
</gene>
<organism evidence="2 3">
    <name type="scientific">Sphingomonas sediminicola</name>
    <dbReference type="NCBI Taxonomy" id="386874"/>
    <lineage>
        <taxon>Bacteria</taxon>
        <taxon>Pseudomonadati</taxon>
        <taxon>Pseudomonadota</taxon>
        <taxon>Alphaproteobacteria</taxon>
        <taxon>Sphingomonadales</taxon>
        <taxon>Sphingomonadaceae</taxon>
        <taxon>Sphingomonas</taxon>
    </lineage>
</organism>
<accession>A0ABX6TDD9</accession>